<evidence type="ECO:0008006" key="3">
    <source>
        <dbReference type="Google" id="ProtNLM"/>
    </source>
</evidence>
<keyword evidence="2" id="KW-1185">Reference proteome</keyword>
<dbReference type="OrthoDB" id="2972248at2"/>
<dbReference type="KEGG" id="paek:D3873_01945"/>
<dbReference type="AlphaFoldDB" id="A0A385YQF4"/>
<reference evidence="2" key="1">
    <citation type="submission" date="2018-09" db="EMBL/GenBank/DDBJ databases">
        <authorList>
            <person name="Zhu H."/>
        </authorList>
    </citation>
    <scope>NUCLEOTIDE SEQUENCE [LARGE SCALE GENOMIC DNA]</scope>
    <source>
        <strain evidence="2">K2R23-3</strain>
    </source>
</reference>
<dbReference type="EMBL" id="CP032418">
    <property type="protein sequence ID" value="AYC28691.1"/>
    <property type="molecule type" value="Genomic_DNA"/>
</dbReference>
<evidence type="ECO:0000313" key="1">
    <source>
        <dbReference type="EMBL" id="AYC28691.1"/>
    </source>
</evidence>
<dbReference type="Proteomes" id="UP000265725">
    <property type="component" value="Chromosome"/>
</dbReference>
<accession>A0A385YQF4</accession>
<organism evidence="1 2">
    <name type="scientific">Paenisporosarcina cavernae</name>
    <dbReference type="NCBI Taxonomy" id="2320858"/>
    <lineage>
        <taxon>Bacteria</taxon>
        <taxon>Bacillati</taxon>
        <taxon>Bacillota</taxon>
        <taxon>Bacilli</taxon>
        <taxon>Bacillales</taxon>
        <taxon>Caryophanaceae</taxon>
        <taxon>Paenisporosarcina</taxon>
    </lineage>
</organism>
<protein>
    <recommendedName>
        <fullName evidence="3">Helix-turn-helix domain-containing protein</fullName>
    </recommendedName>
</protein>
<evidence type="ECO:0000313" key="2">
    <source>
        <dbReference type="Proteomes" id="UP000265725"/>
    </source>
</evidence>
<proteinExistence type="predicted"/>
<sequence length="63" mass="7234">MRKVRGVKQLISYLESIHCPMSEATLYRLVKIKAIPFSRPSPGILIFDLDCIDKWLDTDVIAQ</sequence>
<gene>
    <name evidence="1" type="ORF">D3873_01945</name>
</gene>
<name>A0A385YQF4_9BACL</name>
<dbReference type="RefSeq" id="WP_119882436.1">
    <property type="nucleotide sequence ID" value="NZ_CP032418.1"/>
</dbReference>